<reference evidence="4 5" key="1">
    <citation type="submission" date="2020-08" db="EMBL/GenBank/DDBJ databases">
        <title>Sequencing the genomes of 1000 actinobacteria strains.</title>
        <authorList>
            <person name="Klenk H.-P."/>
        </authorList>
    </citation>
    <scope>NUCLEOTIDE SEQUENCE [LARGE SCALE GENOMIC DNA]</scope>
    <source>
        <strain evidence="4 5">DSM 44551</strain>
    </source>
</reference>
<dbReference type="Proteomes" id="UP000572635">
    <property type="component" value="Unassembled WGS sequence"/>
</dbReference>
<comment type="similarity">
    <text evidence="1">Belongs to the UPF0337 (CsbD) family.</text>
</comment>
<proteinExistence type="inferred from homology"/>
<sequence length="66" mass="7035">MGRLENEFDRAKGKAKEGLGRAAGDEDLEREGGRDRLRADASDAVETAKDKAADAVKNVGKAFGKD</sequence>
<dbReference type="Gene3D" id="1.10.1470.10">
    <property type="entry name" value="YjbJ"/>
    <property type="match status" value="1"/>
</dbReference>
<dbReference type="InterPro" id="IPR036629">
    <property type="entry name" value="YjbJ_sf"/>
</dbReference>
<evidence type="ECO:0000313" key="4">
    <source>
        <dbReference type="EMBL" id="MBB5431166.1"/>
    </source>
</evidence>
<evidence type="ECO:0000256" key="2">
    <source>
        <dbReference type="SAM" id="MobiDB-lite"/>
    </source>
</evidence>
<gene>
    <name evidence="4" type="ORF">HDA36_001250</name>
</gene>
<comment type="caution">
    <text evidence="4">The sequence shown here is derived from an EMBL/GenBank/DDBJ whole genome shotgun (WGS) entry which is preliminary data.</text>
</comment>
<accession>A0A7W8QKH1</accession>
<evidence type="ECO:0000259" key="3">
    <source>
        <dbReference type="Pfam" id="PF05532"/>
    </source>
</evidence>
<organism evidence="4 5">
    <name type="scientific">Nocardiopsis composta</name>
    <dbReference type="NCBI Taxonomy" id="157465"/>
    <lineage>
        <taxon>Bacteria</taxon>
        <taxon>Bacillati</taxon>
        <taxon>Actinomycetota</taxon>
        <taxon>Actinomycetes</taxon>
        <taxon>Streptosporangiales</taxon>
        <taxon>Nocardiopsidaceae</taxon>
        <taxon>Nocardiopsis</taxon>
    </lineage>
</organism>
<keyword evidence="5" id="KW-1185">Reference proteome</keyword>
<dbReference type="EMBL" id="JACHDB010000001">
    <property type="protein sequence ID" value="MBB5431166.1"/>
    <property type="molecule type" value="Genomic_DNA"/>
</dbReference>
<dbReference type="InterPro" id="IPR008462">
    <property type="entry name" value="CsbD"/>
</dbReference>
<dbReference type="SUPFAM" id="SSF69047">
    <property type="entry name" value="Hypothetical protein YjbJ"/>
    <property type="match status" value="1"/>
</dbReference>
<feature type="domain" description="CsbD-like" evidence="3">
    <location>
        <begin position="3"/>
        <end position="53"/>
    </location>
</feature>
<dbReference type="Pfam" id="PF05532">
    <property type="entry name" value="CsbD"/>
    <property type="match status" value="1"/>
</dbReference>
<dbReference type="RefSeq" id="WP_184390357.1">
    <property type="nucleotide sequence ID" value="NZ_BAAAJD010000007.1"/>
</dbReference>
<protein>
    <submittedName>
        <fullName evidence="4">Uncharacterized protein YjbJ (UPF0337 family)</fullName>
    </submittedName>
</protein>
<evidence type="ECO:0000313" key="5">
    <source>
        <dbReference type="Proteomes" id="UP000572635"/>
    </source>
</evidence>
<feature type="compositionally biased region" description="Basic and acidic residues" evidence="2">
    <location>
        <begin position="1"/>
        <end position="19"/>
    </location>
</feature>
<dbReference type="AlphaFoldDB" id="A0A7W8QKH1"/>
<feature type="compositionally biased region" description="Basic and acidic residues" evidence="2">
    <location>
        <begin position="30"/>
        <end position="51"/>
    </location>
</feature>
<feature type="region of interest" description="Disordered" evidence="2">
    <location>
        <begin position="1"/>
        <end position="51"/>
    </location>
</feature>
<name>A0A7W8QKH1_9ACTN</name>
<evidence type="ECO:0000256" key="1">
    <source>
        <dbReference type="ARBA" id="ARBA00009129"/>
    </source>
</evidence>